<dbReference type="Pfam" id="PF06776">
    <property type="entry name" value="IalB"/>
    <property type="match status" value="1"/>
</dbReference>
<evidence type="ECO:0000313" key="2">
    <source>
        <dbReference type="EMBL" id="QZD95573.1"/>
    </source>
</evidence>
<sequence length="163" mass="17770">MRSPALLTLAAVAAIAAPLSAKESLGIFSDWGAFRDPSVPRCYAIAEAEESRFSREFEPYATIGTWPARRLRGQVHFRLSRAIRERSRVSLRIGRQTFTLTGGKADAWAQNPTMDAAIVAAMRSAETMTVRGTDTRGRRFADSYSLAGSATAMDAATLACPRR</sequence>
<evidence type="ECO:0000256" key="1">
    <source>
        <dbReference type="SAM" id="SignalP"/>
    </source>
</evidence>
<proteinExistence type="predicted"/>
<gene>
    <name evidence="2" type="ORF">K3136_02265</name>
</gene>
<name>A0ABX9A2W3_9SPHN</name>
<dbReference type="InterPro" id="IPR010642">
    <property type="entry name" value="Invasion_prot_B"/>
</dbReference>
<reference evidence="2 3" key="1">
    <citation type="submission" date="2021-08" db="EMBL/GenBank/DDBJ databases">
        <title>Comparative Genomics Analysis of the Genus Qipengyuania Reveals Extensive Genetic Diversity and Metabolic Versatility, Including the Description of Fifteen Novel Species.</title>
        <authorList>
            <person name="Liu Y."/>
        </authorList>
    </citation>
    <scope>NUCLEOTIDE SEQUENCE [LARGE SCALE GENOMIC DNA]</scope>
    <source>
        <strain evidence="2 3">1NDH1</strain>
    </source>
</reference>
<feature type="signal peptide" evidence="1">
    <location>
        <begin position="1"/>
        <end position="21"/>
    </location>
</feature>
<organism evidence="2 3">
    <name type="scientific">Qipengyuania gelatinilytica</name>
    <dbReference type="NCBI Taxonomy" id="2867231"/>
    <lineage>
        <taxon>Bacteria</taxon>
        <taxon>Pseudomonadati</taxon>
        <taxon>Pseudomonadota</taxon>
        <taxon>Alphaproteobacteria</taxon>
        <taxon>Sphingomonadales</taxon>
        <taxon>Erythrobacteraceae</taxon>
        <taxon>Qipengyuania</taxon>
    </lineage>
</organism>
<dbReference type="EMBL" id="CP081294">
    <property type="protein sequence ID" value="QZD95573.1"/>
    <property type="molecule type" value="Genomic_DNA"/>
</dbReference>
<dbReference type="RefSeq" id="WP_221431312.1">
    <property type="nucleotide sequence ID" value="NZ_CP081294.1"/>
</dbReference>
<evidence type="ECO:0000313" key="3">
    <source>
        <dbReference type="Proteomes" id="UP000824321"/>
    </source>
</evidence>
<keyword evidence="1" id="KW-0732">Signal</keyword>
<protein>
    <submittedName>
        <fullName evidence="2">Invasion associated locus B family protein</fullName>
    </submittedName>
</protein>
<keyword evidence="3" id="KW-1185">Reference proteome</keyword>
<accession>A0ABX9A2W3</accession>
<dbReference type="Proteomes" id="UP000824321">
    <property type="component" value="Chromosome"/>
</dbReference>
<feature type="chain" id="PRO_5045423969" evidence="1">
    <location>
        <begin position="22"/>
        <end position="163"/>
    </location>
</feature>